<keyword evidence="5" id="KW-0571">Peptide transport</keyword>
<sequence length="301" mass="32397">MVRWTPVSEQALIERQPRERIGKAGRVLRRILREPLGAFGLTLVVIVVLSALFADVLTSYPPTKLAPAERFAPASLQHLLGTDHLGRDLFSRVLHGGRIALAIALGATGLSLIGGIVLGLIAGYGPRWLDNLMLLLFDAIKSFPTVMLALTLVTLTGPSLLAVLIVVVLVNVPGYARIIRTQTLVLKSAEHVMAARSMGASTARILTVHILPNVIGPILILASMDIPVVVAIEAGLSFLGLGVRPPLPSWGAILNDGFVNIRDSYWIVVAGGLPIILTTLGFTFLGETLRDIFDPRLKRRE</sequence>
<dbReference type="InterPro" id="IPR025966">
    <property type="entry name" value="OppC_N"/>
</dbReference>
<reference evidence="12" key="1">
    <citation type="submission" date="2014-08" db="EMBL/GenBank/DDBJ databases">
        <authorList>
            <person name="Moulin L."/>
        </authorList>
    </citation>
    <scope>NUCLEOTIDE SEQUENCE [LARGE SCALE GENOMIC DNA]</scope>
</reference>
<proteinExistence type="inferred from homology"/>
<evidence type="ECO:0000259" key="10">
    <source>
        <dbReference type="PROSITE" id="PS50928"/>
    </source>
</evidence>
<evidence type="ECO:0000256" key="7">
    <source>
        <dbReference type="ARBA" id="ARBA00022989"/>
    </source>
</evidence>
<dbReference type="PROSITE" id="PS50928">
    <property type="entry name" value="ABC_TM1"/>
    <property type="match status" value="1"/>
</dbReference>
<protein>
    <submittedName>
        <fullName evidence="11">Dipeptide transporter membrane component of ABC superfamily</fullName>
    </submittedName>
</protein>
<keyword evidence="7 9" id="KW-1133">Transmembrane helix</keyword>
<feature type="transmembrane region" description="Helical" evidence="9">
    <location>
        <begin position="99"/>
        <end position="122"/>
    </location>
</feature>
<keyword evidence="3" id="KW-1003">Cell membrane</keyword>
<evidence type="ECO:0000256" key="3">
    <source>
        <dbReference type="ARBA" id="ARBA00022475"/>
    </source>
</evidence>
<feature type="transmembrane region" description="Helical" evidence="9">
    <location>
        <begin position="134"/>
        <end position="153"/>
    </location>
</feature>
<evidence type="ECO:0000256" key="8">
    <source>
        <dbReference type="ARBA" id="ARBA00023136"/>
    </source>
</evidence>
<dbReference type="AlphaFoldDB" id="A0A090DKG8"/>
<feature type="domain" description="ABC transmembrane type-1" evidence="10">
    <location>
        <begin position="97"/>
        <end position="286"/>
    </location>
</feature>
<feature type="transmembrane region" description="Helical" evidence="9">
    <location>
        <begin position="214"/>
        <end position="241"/>
    </location>
</feature>
<accession>A0A090DKG8</accession>
<dbReference type="PANTHER" id="PTHR43386">
    <property type="entry name" value="OLIGOPEPTIDE TRANSPORT SYSTEM PERMEASE PROTEIN APPC"/>
    <property type="match status" value="1"/>
</dbReference>
<dbReference type="InterPro" id="IPR035906">
    <property type="entry name" value="MetI-like_sf"/>
</dbReference>
<keyword evidence="8 9" id="KW-0472">Membrane</keyword>
<dbReference type="InterPro" id="IPR050366">
    <property type="entry name" value="BP-dependent_transpt_permease"/>
</dbReference>
<dbReference type="CDD" id="cd06261">
    <property type="entry name" value="TM_PBP2"/>
    <property type="match status" value="1"/>
</dbReference>
<dbReference type="GO" id="GO:0005886">
    <property type="term" value="C:plasma membrane"/>
    <property type="evidence" value="ECO:0007669"/>
    <property type="project" value="UniProtKB-SubCell"/>
</dbReference>
<dbReference type="GO" id="GO:0015833">
    <property type="term" value="P:peptide transport"/>
    <property type="evidence" value="ECO:0007669"/>
    <property type="project" value="UniProtKB-KW"/>
</dbReference>
<evidence type="ECO:0000256" key="5">
    <source>
        <dbReference type="ARBA" id="ARBA00022856"/>
    </source>
</evidence>
<keyword evidence="4 9" id="KW-0812">Transmembrane</keyword>
<comment type="subcellular location">
    <subcellularLocation>
        <location evidence="1 9">Cell membrane</location>
        <topology evidence="1 9">Multi-pass membrane protein</topology>
    </subcellularLocation>
</comment>
<dbReference type="Pfam" id="PF12911">
    <property type="entry name" value="OppC_N"/>
    <property type="match status" value="1"/>
</dbReference>
<keyword evidence="12" id="KW-1185">Reference proteome</keyword>
<dbReference type="SUPFAM" id="SSF161098">
    <property type="entry name" value="MetI-like"/>
    <property type="match status" value="1"/>
</dbReference>
<gene>
    <name evidence="11" type="primary">dppC</name>
    <name evidence="11" type="ORF">MPL3356_150181</name>
</gene>
<feature type="transmembrane region" description="Helical" evidence="9">
    <location>
        <begin position="36"/>
        <end position="54"/>
    </location>
</feature>
<evidence type="ECO:0000256" key="9">
    <source>
        <dbReference type="RuleBase" id="RU363032"/>
    </source>
</evidence>
<evidence type="ECO:0000313" key="11">
    <source>
        <dbReference type="EMBL" id="CDX14041.1"/>
    </source>
</evidence>
<name>A0A090DKG8_MESPL</name>
<keyword evidence="2 9" id="KW-0813">Transport</keyword>
<keyword evidence="6" id="KW-0653">Protein transport</keyword>
<evidence type="ECO:0000256" key="2">
    <source>
        <dbReference type="ARBA" id="ARBA00022448"/>
    </source>
</evidence>
<dbReference type="Gene3D" id="1.10.3720.10">
    <property type="entry name" value="MetI-like"/>
    <property type="match status" value="1"/>
</dbReference>
<dbReference type="GO" id="GO:0055085">
    <property type="term" value="P:transmembrane transport"/>
    <property type="evidence" value="ECO:0007669"/>
    <property type="project" value="InterPro"/>
</dbReference>
<evidence type="ECO:0000256" key="1">
    <source>
        <dbReference type="ARBA" id="ARBA00004651"/>
    </source>
</evidence>
<dbReference type="STRING" id="69974.MPLDJ20_20376"/>
<evidence type="ECO:0000256" key="4">
    <source>
        <dbReference type="ARBA" id="ARBA00022692"/>
    </source>
</evidence>
<evidence type="ECO:0000256" key="6">
    <source>
        <dbReference type="ARBA" id="ARBA00022927"/>
    </source>
</evidence>
<dbReference type="PANTHER" id="PTHR43386:SF1">
    <property type="entry name" value="D,D-DIPEPTIDE TRANSPORT SYSTEM PERMEASE PROTEIN DDPC-RELATED"/>
    <property type="match status" value="1"/>
</dbReference>
<feature type="transmembrane region" description="Helical" evidence="9">
    <location>
        <begin position="159"/>
        <end position="178"/>
    </location>
</feature>
<evidence type="ECO:0000313" key="12">
    <source>
        <dbReference type="Proteomes" id="UP000045285"/>
    </source>
</evidence>
<dbReference type="InterPro" id="IPR000515">
    <property type="entry name" value="MetI-like"/>
</dbReference>
<comment type="similarity">
    <text evidence="9">Belongs to the binding-protein-dependent transport system permease family.</text>
</comment>
<dbReference type="Proteomes" id="UP000045285">
    <property type="component" value="Unassembled WGS sequence"/>
</dbReference>
<organism evidence="11 12">
    <name type="scientific">Mesorhizobium plurifarium</name>
    <dbReference type="NCBI Taxonomy" id="69974"/>
    <lineage>
        <taxon>Bacteria</taxon>
        <taxon>Pseudomonadati</taxon>
        <taxon>Pseudomonadota</taxon>
        <taxon>Alphaproteobacteria</taxon>
        <taxon>Hyphomicrobiales</taxon>
        <taxon>Phyllobacteriaceae</taxon>
        <taxon>Mesorhizobium</taxon>
    </lineage>
</organism>
<dbReference type="EMBL" id="CCMZ01000007">
    <property type="protein sequence ID" value="CDX14041.1"/>
    <property type="molecule type" value="Genomic_DNA"/>
</dbReference>
<dbReference type="GO" id="GO:0015031">
    <property type="term" value="P:protein transport"/>
    <property type="evidence" value="ECO:0007669"/>
    <property type="project" value="UniProtKB-KW"/>
</dbReference>
<dbReference type="Pfam" id="PF00528">
    <property type="entry name" value="BPD_transp_1"/>
    <property type="match status" value="1"/>
</dbReference>
<feature type="transmembrane region" description="Helical" evidence="9">
    <location>
        <begin position="265"/>
        <end position="289"/>
    </location>
</feature>